<gene>
    <name evidence="1" type="ORF">ENM11_07955</name>
</gene>
<evidence type="ECO:0000313" key="1">
    <source>
        <dbReference type="EMBL" id="HHK69060.1"/>
    </source>
</evidence>
<proteinExistence type="predicted"/>
<accession>A0A7C5LD48</accession>
<protein>
    <submittedName>
        <fullName evidence="1">Uncharacterized protein</fullName>
    </submittedName>
</protein>
<dbReference type="AlphaFoldDB" id="A0A7C5LD48"/>
<reference evidence="1" key="1">
    <citation type="journal article" date="2020" name="mSystems">
        <title>Genome- and Community-Level Interaction Insights into Carbon Utilization and Element Cycling Functions of Hydrothermarchaeota in Hydrothermal Sediment.</title>
        <authorList>
            <person name="Zhou Z."/>
            <person name="Liu Y."/>
            <person name="Xu W."/>
            <person name="Pan J."/>
            <person name="Luo Z.H."/>
            <person name="Li M."/>
        </authorList>
    </citation>
    <scope>NUCLEOTIDE SEQUENCE [LARGE SCALE GENOMIC DNA]</scope>
    <source>
        <strain evidence="1">SpSt-1056</strain>
    </source>
</reference>
<organism evidence="1">
    <name type="scientific">Caldiarchaeum subterraneum</name>
    <dbReference type="NCBI Taxonomy" id="311458"/>
    <lineage>
        <taxon>Archaea</taxon>
        <taxon>Nitrososphaerota</taxon>
        <taxon>Candidatus Caldarchaeales</taxon>
        <taxon>Candidatus Caldarchaeaceae</taxon>
        <taxon>Candidatus Caldarchaeum</taxon>
    </lineage>
</organism>
<name>A0A7C5LD48_CALS0</name>
<dbReference type="EMBL" id="DRWN01000066">
    <property type="protein sequence ID" value="HHK69060.1"/>
    <property type="molecule type" value="Genomic_DNA"/>
</dbReference>
<comment type="caution">
    <text evidence="1">The sequence shown here is derived from an EMBL/GenBank/DDBJ whole genome shotgun (WGS) entry which is preliminary data.</text>
</comment>
<sequence>MVFVSNLTGFYQLWTLRLSDNFVNQVSHGDQLVTYARISSHSKHVYFLPDFYGTEKHQLFEA</sequence>